<protein>
    <recommendedName>
        <fullName evidence="1">BTB domain-containing protein</fullName>
    </recommendedName>
</protein>
<dbReference type="SUPFAM" id="SSF54695">
    <property type="entry name" value="POZ domain"/>
    <property type="match status" value="1"/>
</dbReference>
<dbReference type="AlphaFoldDB" id="A0A0H2R460"/>
<dbReference type="SMART" id="SM00225">
    <property type="entry name" value="BTB"/>
    <property type="match status" value="1"/>
</dbReference>
<dbReference type="Pfam" id="PF00651">
    <property type="entry name" value="BTB"/>
    <property type="match status" value="1"/>
</dbReference>
<dbReference type="EMBL" id="KQ086235">
    <property type="protein sequence ID" value="KLO06122.1"/>
    <property type="molecule type" value="Genomic_DNA"/>
</dbReference>
<dbReference type="PROSITE" id="PS50097">
    <property type="entry name" value="BTB"/>
    <property type="match status" value="1"/>
</dbReference>
<dbReference type="InParanoid" id="A0A0H2R460"/>
<sequence length="341" mass="38715">MDIVNDSQITSGPSKPCESLWFSDGNVVIATNTLLFKVHKGVLSLRSSVFKDMFEFPAVNSGSNNVNDIEGTIGTIAELYEGLPMVTLAGDKGEDVAHLLKATYEPHYFRPDRNEASLETVIALLTLSTKYDFKHVQRDIVFHIARRYPMSLEKYEDIKEINIYGGQKEDELECHFKLLKAVFIAGIDFLLPQLYYACSDSGIGDILRGSRTLRFDQKCFDTLLEGKERIEGISRTLIARIPENAYREHASNPCTTDHDYGGFCLEKIRFNSLEDLYKTADLRFLSVGHVTERCATPLCESCREVVEYIVDGQREAIWDCIPICFGFPDWDVLQVKMDEFL</sequence>
<keyword evidence="3" id="KW-1185">Reference proteome</keyword>
<reference evidence="2 3" key="1">
    <citation type="submission" date="2015-04" db="EMBL/GenBank/DDBJ databases">
        <title>Complete genome sequence of Schizopora paradoxa KUC8140, a cosmopolitan wood degrader in East Asia.</title>
        <authorList>
            <consortium name="DOE Joint Genome Institute"/>
            <person name="Min B."/>
            <person name="Park H."/>
            <person name="Jang Y."/>
            <person name="Kim J.-J."/>
            <person name="Kim K.H."/>
            <person name="Pangilinan J."/>
            <person name="Lipzen A."/>
            <person name="Riley R."/>
            <person name="Grigoriev I.V."/>
            <person name="Spatafora J.W."/>
            <person name="Choi I.-G."/>
        </authorList>
    </citation>
    <scope>NUCLEOTIDE SEQUENCE [LARGE SCALE GENOMIC DNA]</scope>
    <source>
        <strain evidence="2 3">KUC8140</strain>
    </source>
</reference>
<organism evidence="2 3">
    <name type="scientific">Schizopora paradoxa</name>
    <dbReference type="NCBI Taxonomy" id="27342"/>
    <lineage>
        <taxon>Eukaryota</taxon>
        <taxon>Fungi</taxon>
        <taxon>Dikarya</taxon>
        <taxon>Basidiomycota</taxon>
        <taxon>Agaricomycotina</taxon>
        <taxon>Agaricomycetes</taxon>
        <taxon>Hymenochaetales</taxon>
        <taxon>Schizoporaceae</taxon>
        <taxon>Schizopora</taxon>
    </lineage>
</organism>
<proteinExistence type="predicted"/>
<dbReference type="Proteomes" id="UP000053477">
    <property type="component" value="Unassembled WGS sequence"/>
</dbReference>
<dbReference type="Gene3D" id="3.30.710.10">
    <property type="entry name" value="Potassium Channel Kv1.1, Chain A"/>
    <property type="match status" value="1"/>
</dbReference>
<accession>A0A0H2R460</accession>
<feature type="domain" description="BTB" evidence="1">
    <location>
        <begin position="25"/>
        <end position="55"/>
    </location>
</feature>
<evidence type="ECO:0000313" key="2">
    <source>
        <dbReference type="EMBL" id="KLO06122.1"/>
    </source>
</evidence>
<dbReference type="CDD" id="cd18186">
    <property type="entry name" value="BTB_POZ_ZBTB_KLHL-like"/>
    <property type="match status" value="1"/>
</dbReference>
<dbReference type="InterPro" id="IPR000210">
    <property type="entry name" value="BTB/POZ_dom"/>
</dbReference>
<dbReference type="InterPro" id="IPR011333">
    <property type="entry name" value="SKP1/BTB/POZ_sf"/>
</dbReference>
<evidence type="ECO:0000259" key="1">
    <source>
        <dbReference type="PROSITE" id="PS50097"/>
    </source>
</evidence>
<dbReference type="OrthoDB" id="3036049at2759"/>
<gene>
    <name evidence="2" type="ORF">SCHPADRAFT_910540</name>
</gene>
<name>A0A0H2R460_9AGAM</name>
<evidence type="ECO:0000313" key="3">
    <source>
        <dbReference type="Proteomes" id="UP000053477"/>
    </source>
</evidence>